<feature type="signal peptide" evidence="2">
    <location>
        <begin position="1"/>
        <end position="23"/>
    </location>
</feature>
<feature type="chain" id="PRO_5047381262" evidence="2">
    <location>
        <begin position="24"/>
        <end position="335"/>
    </location>
</feature>
<dbReference type="Proteomes" id="UP001595596">
    <property type="component" value="Unassembled WGS sequence"/>
</dbReference>
<evidence type="ECO:0000256" key="2">
    <source>
        <dbReference type="SAM" id="SignalP"/>
    </source>
</evidence>
<organism evidence="3 4">
    <name type="scientific">Paracoccus simplex</name>
    <dbReference type="NCBI Taxonomy" id="2086346"/>
    <lineage>
        <taxon>Bacteria</taxon>
        <taxon>Pseudomonadati</taxon>
        <taxon>Pseudomonadota</taxon>
        <taxon>Alphaproteobacteria</taxon>
        <taxon>Rhodobacterales</taxon>
        <taxon>Paracoccaceae</taxon>
        <taxon>Paracoccus</taxon>
    </lineage>
</organism>
<protein>
    <submittedName>
        <fullName evidence="3">Uncharacterized protein</fullName>
    </submittedName>
</protein>
<evidence type="ECO:0000313" key="4">
    <source>
        <dbReference type="Proteomes" id="UP001595596"/>
    </source>
</evidence>
<feature type="region of interest" description="Disordered" evidence="1">
    <location>
        <begin position="105"/>
        <end position="127"/>
    </location>
</feature>
<dbReference type="RefSeq" id="WP_379027466.1">
    <property type="nucleotide sequence ID" value="NZ_JBHRXE010000001.1"/>
</dbReference>
<comment type="caution">
    <text evidence="3">The sequence shown here is derived from an EMBL/GenBank/DDBJ whole genome shotgun (WGS) entry which is preliminary data.</text>
</comment>
<reference evidence="4" key="1">
    <citation type="journal article" date="2019" name="Int. J. Syst. Evol. Microbiol.">
        <title>The Global Catalogue of Microorganisms (GCM) 10K type strain sequencing project: providing services to taxonomists for standard genome sequencing and annotation.</title>
        <authorList>
            <consortium name="The Broad Institute Genomics Platform"/>
            <consortium name="The Broad Institute Genome Sequencing Center for Infectious Disease"/>
            <person name="Wu L."/>
            <person name="Ma J."/>
        </authorList>
    </citation>
    <scope>NUCLEOTIDE SEQUENCE [LARGE SCALE GENOMIC DNA]</scope>
    <source>
        <strain evidence="4">VKM B-3226</strain>
    </source>
</reference>
<gene>
    <name evidence="3" type="ORF">ACFOMP_00635</name>
</gene>
<evidence type="ECO:0000256" key="1">
    <source>
        <dbReference type="SAM" id="MobiDB-lite"/>
    </source>
</evidence>
<name>A0ABV7RVP4_9RHOB</name>
<dbReference type="EMBL" id="JBHRXE010000001">
    <property type="protein sequence ID" value="MFC3567960.1"/>
    <property type="molecule type" value="Genomic_DNA"/>
</dbReference>
<keyword evidence="4" id="KW-1185">Reference proteome</keyword>
<feature type="compositionally biased region" description="Low complexity" evidence="1">
    <location>
        <begin position="117"/>
        <end position="126"/>
    </location>
</feature>
<keyword evidence="2" id="KW-0732">Signal</keyword>
<proteinExistence type="predicted"/>
<accession>A0ABV7RVP4</accession>
<evidence type="ECO:0000313" key="3">
    <source>
        <dbReference type="EMBL" id="MFC3567960.1"/>
    </source>
</evidence>
<sequence>MIGQQPAPRGWALAAGLSLAVHAAAAGAVLWQPSWHWSDRPTEPAQITVTALPVPTAPESDVLEPVSAPAPPELAAGAEEISAPEPEPVAPSASPVLTNTALPTADRAETPVPPPSAGESGPAAAETDPRLTELFDRIRSQLTAPCLLALPALDAEGGIRLNLLASDDAQIPGLLRALTQGLETQVEGQAVLLDPRQCPGLAFARRDARYPVFPLAVRLQSQDVASGESLRGTISGGAGRYVTLLMIDDNGVTHDLRRFLVNAGGRIRFDVPVARDGAGRDTHQLLLAVATPSRPETVSRAAGEPAKDFLDQFAREIGPEALIGVGSVYVRQAKP</sequence>